<keyword evidence="3" id="KW-1185">Reference proteome</keyword>
<feature type="region of interest" description="Disordered" evidence="1">
    <location>
        <begin position="58"/>
        <end position="83"/>
    </location>
</feature>
<feature type="compositionally biased region" description="Polar residues" evidence="1">
    <location>
        <begin position="15"/>
        <end position="28"/>
    </location>
</feature>
<evidence type="ECO:0000313" key="3">
    <source>
        <dbReference type="Proteomes" id="UP001590951"/>
    </source>
</evidence>
<dbReference type="Proteomes" id="UP001590951">
    <property type="component" value="Unassembled WGS sequence"/>
</dbReference>
<feature type="region of interest" description="Disordered" evidence="1">
    <location>
        <begin position="1"/>
        <end position="28"/>
    </location>
</feature>
<proteinExistence type="predicted"/>
<organism evidence="2 3">
    <name type="scientific">Lepraria finkii</name>
    <dbReference type="NCBI Taxonomy" id="1340010"/>
    <lineage>
        <taxon>Eukaryota</taxon>
        <taxon>Fungi</taxon>
        <taxon>Dikarya</taxon>
        <taxon>Ascomycota</taxon>
        <taxon>Pezizomycotina</taxon>
        <taxon>Lecanoromycetes</taxon>
        <taxon>OSLEUM clade</taxon>
        <taxon>Lecanoromycetidae</taxon>
        <taxon>Lecanorales</taxon>
        <taxon>Lecanorineae</taxon>
        <taxon>Stereocaulaceae</taxon>
        <taxon>Lepraria</taxon>
    </lineage>
</organism>
<sequence length="103" mass="11131">MGICRQHYPPRRTRSTTPNKGTPPTSVNREALYNFTSANVASIAHVYKLPKTLQGPQYLGQDSASADACDHPTLEENGGTQDTTNIISVHQESFAATADLAET</sequence>
<gene>
    <name evidence="2" type="ORF">ABVK25_003188</name>
</gene>
<protein>
    <submittedName>
        <fullName evidence="2">Uncharacterized protein</fullName>
    </submittedName>
</protein>
<name>A0ABR4BGU6_9LECA</name>
<reference evidence="2 3" key="1">
    <citation type="submission" date="2024-09" db="EMBL/GenBank/DDBJ databases">
        <title>Rethinking Asexuality: The Enigmatic Case of Functional Sexual Genes in Lepraria (Stereocaulaceae).</title>
        <authorList>
            <person name="Doellman M."/>
            <person name="Sun Y."/>
            <person name="Barcenas-Pena A."/>
            <person name="Lumbsch H.T."/>
            <person name="Grewe F."/>
        </authorList>
    </citation>
    <scope>NUCLEOTIDE SEQUENCE [LARGE SCALE GENOMIC DNA]</scope>
    <source>
        <strain evidence="2 3">Grewe 0041</strain>
    </source>
</reference>
<evidence type="ECO:0000256" key="1">
    <source>
        <dbReference type="SAM" id="MobiDB-lite"/>
    </source>
</evidence>
<accession>A0ABR4BGU6</accession>
<dbReference type="EMBL" id="JBHFEH010000007">
    <property type="protein sequence ID" value="KAL2056793.1"/>
    <property type="molecule type" value="Genomic_DNA"/>
</dbReference>
<comment type="caution">
    <text evidence="2">The sequence shown here is derived from an EMBL/GenBank/DDBJ whole genome shotgun (WGS) entry which is preliminary data.</text>
</comment>
<evidence type="ECO:0000313" key="2">
    <source>
        <dbReference type="EMBL" id="KAL2056793.1"/>
    </source>
</evidence>